<accession>A0ABC8TUX1</accession>
<comment type="caution">
    <text evidence="2">The sequence shown here is derived from an EMBL/GenBank/DDBJ whole genome shotgun (WGS) entry which is preliminary data.</text>
</comment>
<dbReference type="PANTHER" id="PTHR11566">
    <property type="entry name" value="DYNAMIN"/>
    <property type="match status" value="1"/>
</dbReference>
<dbReference type="EMBL" id="CAUOFW020006168">
    <property type="protein sequence ID" value="CAK9173244.1"/>
    <property type="molecule type" value="Genomic_DNA"/>
</dbReference>
<dbReference type="InterPro" id="IPR022812">
    <property type="entry name" value="Dynamin"/>
</dbReference>
<dbReference type="PANTHER" id="PTHR11566:SF223">
    <property type="entry name" value="PROTEIN 1C, PUTATIVE, EXPRESSED-RELATED"/>
    <property type="match status" value="1"/>
</dbReference>
<gene>
    <name evidence="2" type="ORF">ILEXP_LOCUS42982</name>
</gene>
<protein>
    <submittedName>
        <fullName evidence="2">Uncharacterized protein</fullName>
    </submittedName>
</protein>
<dbReference type="Gene3D" id="3.40.50.300">
    <property type="entry name" value="P-loop containing nucleotide triphosphate hydrolases"/>
    <property type="match status" value="1"/>
</dbReference>
<evidence type="ECO:0000313" key="2">
    <source>
        <dbReference type="EMBL" id="CAK9173244.1"/>
    </source>
</evidence>
<reference evidence="2 3" key="1">
    <citation type="submission" date="2024-02" db="EMBL/GenBank/DDBJ databases">
        <authorList>
            <person name="Vignale AGUSTIN F."/>
            <person name="Sosa J E."/>
            <person name="Modenutti C."/>
        </authorList>
    </citation>
    <scope>NUCLEOTIDE SEQUENCE [LARGE SCALE GENOMIC DNA]</scope>
</reference>
<dbReference type="InterPro" id="IPR027417">
    <property type="entry name" value="P-loop_NTPase"/>
</dbReference>
<evidence type="ECO:0000256" key="1">
    <source>
        <dbReference type="SAM" id="Phobius"/>
    </source>
</evidence>
<dbReference type="Proteomes" id="UP001642360">
    <property type="component" value="Unassembled WGS sequence"/>
</dbReference>
<keyword evidence="1" id="KW-1133">Transmembrane helix</keyword>
<name>A0ABC8TUX1_9AQUA</name>
<sequence>MLCRRRCAAAAAHGEKSGEEEKPYAALPMAIGSESPSIGVPRLLAQFGCFLRLAKAKFIVPLMKGLLWSLNKLACPDCHEATCGVATAEDGGWAAGLATTSGYWAVISHANESYIGCGASILVFVYEYDMEWLMANFAANESYIGCGASILVFVYEYDMEWLMVFPFWLWALLSFFGSLKLMKLCLPSPNSITLTISPANQDIAPSDAIKLSRKVDPSGRSYWWQHPWVGIVNRSQADINKNTDMISATWKECKCFTTSPEYGT</sequence>
<keyword evidence="3" id="KW-1185">Reference proteome</keyword>
<keyword evidence="1" id="KW-0472">Membrane</keyword>
<organism evidence="2 3">
    <name type="scientific">Ilex paraguariensis</name>
    <name type="common">yerba mate</name>
    <dbReference type="NCBI Taxonomy" id="185542"/>
    <lineage>
        <taxon>Eukaryota</taxon>
        <taxon>Viridiplantae</taxon>
        <taxon>Streptophyta</taxon>
        <taxon>Embryophyta</taxon>
        <taxon>Tracheophyta</taxon>
        <taxon>Spermatophyta</taxon>
        <taxon>Magnoliopsida</taxon>
        <taxon>eudicotyledons</taxon>
        <taxon>Gunneridae</taxon>
        <taxon>Pentapetalae</taxon>
        <taxon>asterids</taxon>
        <taxon>campanulids</taxon>
        <taxon>Aquifoliales</taxon>
        <taxon>Aquifoliaceae</taxon>
        <taxon>Ilex</taxon>
    </lineage>
</organism>
<feature type="transmembrane region" description="Helical" evidence="1">
    <location>
        <begin position="137"/>
        <end position="155"/>
    </location>
</feature>
<proteinExistence type="predicted"/>
<keyword evidence="1" id="KW-0812">Transmembrane</keyword>
<dbReference type="AlphaFoldDB" id="A0ABC8TUX1"/>
<feature type="transmembrane region" description="Helical" evidence="1">
    <location>
        <begin position="161"/>
        <end position="179"/>
    </location>
</feature>
<evidence type="ECO:0000313" key="3">
    <source>
        <dbReference type="Proteomes" id="UP001642360"/>
    </source>
</evidence>